<keyword evidence="3" id="KW-0602">Photosynthesis</keyword>
<dbReference type="InterPro" id="IPR037101">
    <property type="entry name" value="PSI_PsaK_bact"/>
</dbReference>
<evidence type="ECO:0000256" key="3">
    <source>
        <dbReference type="ARBA" id="ARBA00022531"/>
    </source>
</evidence>
<dbReference type="EMBL" id="AP018216">
    <property type="protein sequence ID" value="BAY70887.1"/>
    <property type="molecule type" value="Genomic_DNA"/>
</dbReference>
<evidence type="ECO:0000256" key="1">
    <source>
        <dbReference type="ARBA" id="ARBA00004141"/>
    </source>
</evidence>
<dbReference type="InterPro" id="IPR035982">
    <property type="entry name" value="PSI_centre_PsaK_sf"/>
</dbReference>
<evidence type="ECO:0000256" key="2">
    <source>
        <dbReference type="ARBA" id="ARBA00006458"/>
    </source>
</evidence>
<keyword evidence="6 9" id="KW-1133">Transmembrane helix</keyword>
<dbReference type="Proteomes" id="UP000217507">
    <property type="component" value="Chromosome"/>
</dbReference>
<accession>A0A1Z4KPM1</accession>
<gene>
    <name evidence="10" type="ORF">NIES23_36970</name>
</gene>
<dbReference type="InterPro" id="IPR000549">
    <property type="entry name" value="PSI_PsaG/PsaK"/>
</dbReference>
<name>A0A1Z4KPM1_ANAVA</name>
<dbReference type="AlphaFoldDB" id="A0A1Z4KPM1"/>
<evidence type="ECO:0000256" key="5">
    <source>
        <dbReference type="ARBA" id="ARBA00022836"/>
    </source>
</evidence>
<dbReference type="GO" id="GO:0042651">
    <property type="term" value="C:thylakoid membrane"/>
    <property type="evidence" value="ECO:0007669"/>
    <property type="project" value="InterPro"/>
</dbReference>
<dbReference type="GO" id="GO:0015979">
    <property type="term" value="P:photosynthesis"/>
    <property type="evidence" value="ECO:0007669"/>
    <property type="project" value="UniProtKB-KW"/>
</dbReference>
<keyword evidence="4 9" id="KW-0812">Transmembrane</keyword>
<proteinExistence type="inferred from homology"/>
<keyword evidence="7" id="KW-0793">Thylakoid</keyword>
<dbReference type="SUPFAM" id="SSF81563">
    <property type="entry name" value="Photosystem I reaction center subunit X, PsaK"/>
    <property type="match status" value="1"/>
</dbReference>
<evidence type="ECO:0000256" key="4">
    <source>
        <dbReference type="ARBA" id="ARBA00022692"/>
    </source>
</evidence>
<comment type="subcellular location">
    <subcellularLocation>
        <location evidence="1">Membrane</location>
        <topology evidence="1">Multi-pass membrane protein</topology>
    </subcellularLocation>
</comment>
<dbReference type="Gene3D" id="1.20.860.20">
    <property type="entry name" value="Photosystem I PsaK, reaction centre"/>
    <property type="match status" value="1"/>
</dbReference>
<reference evidence="10 11" key="1">
    <citation type="submission" date="2017-06" db="EMBL/GenBank/DDBJ databases">
        <title>Genome sequencing of cyanobaciteial culture collection at National Institute for Environmental Studies (NIES).</title>
        <authorList>
            <person name="Hirose Y."/>
            <person name="Shimura Y."/>
            <person name="Fujisawa T."/>
            <person name="Nakamura Y."/>
            <person name="Kawachi M."/>
        </authorList>
    </citation>
    <scope>NUCLEOTIDE SEQUENCE [LARGE SCALE GENOMIC DNA]</scope>
    <source>
        <strain evidence="10 11">NIES-23</strain>
    </source>
</reference>
<comment type="similarity">
    <text evidence="2">Belongs to the PsaG/PsaK family.</text>
</comment>
<dbReference type="Pfam" id="PF01241">
    <property type="entry name" value="PSI_PSAK"/>
    <property type="match status" value="1"/>
</dbReference>
<evidence type="ECO:0000313" key="10">
    <source>
        <dbReference type="EMBL" id="BAY70887.1"/>
    </source>
</evidence>
<protein>
    <recommendedName>
        <fullName evidence="12">Photosystem I reaction center subunit PsaK</fullName>
    </recommendedName>
</protein>
<dbReference type="InterPro" id="IPR017492">
    <property type="entry name" value="PSI_PsaK"/>
</dbReference>
<evidence type="ECO:0000313" key="11">
    <source>
        <dbReference type="Proteomes" id="UP000217507"/>
    </source>
</evidence>
<feature type="transmembrane region" description="Helical" evidence="9">
    <location>
        <begin position="25"/>
        <end position="43"/>
    </location>
</feature>
<dbReference type="GO" id="GO:0009522">
    <property type="term" value="C:photosystem I"/>
    <property type="evidence" value="ECO:0007669"/>
    <property type="project" value="UniProtKB-KW"/>
</dbReference>
<evidence type="ECO:0000256" key="6">
    <source>
        <dbReference type="ARBA" id="ARBA00022989"/>
    </source>
</evidence>
<sequence>MISSTLLAVAATVPATPEWSPTVGIIISASSVVALLFALKVEYPQVGPKFPGLPISVPTFIGAMAFGHVLGIGIVLGLTNIGRL</sequence>
<keyword evidence="8 9" id="KW-0472">Membrane</keyword>
<evidence type="ECO:0000256" key="9">
    <source>
        <dbReference type="SAM" id="Phobius"/>
    </source>
</evidence>
<keyword evidence="5" id="KW-0603">Photosystem I</keyword>
<dbReference type="NCBIfam" id="TIGR03049">
    <property type="entry name" value="PS_I_psaK"/>
    <property type="match status" value="1"/>
</dbReference>
<organism evidence="10 11">
    <name type="scientific">Trichormus variabilis NIES-23</name>
    <dbReference type="NCBI Taxonomy" id="1973479"/>
    <lineage>
        <taxon>Bacteria</taxon>
        <taxon>Bacillati</taxon>
        <taxon>Cyanobacteriota</taxon>
        <taxon>Cyanophyceae</taxon>
        <taxon>Nostocales</taxon>
        <taxon>Nostocaceae</taxon>
        <taxon>Trichormus</taxon>
    </lineage>
</organism>
<evidence type="ECO:0008006" key="12">
    <source>
        <dbReference type="Google" id="ProtNLM"/>
    </source>
</evidence>
<evidence type="ECO:0000256" key="7">
    <source>
        <dbReference type="ARBA" id="ARBA00023078"/>
    </source>
</evidence>
<evidence type="ECO:0000256" key="8">
    <source>
        <dbReference type="ARBA" id="ARBA00023136"/>
    </source>
</evidence>
<feature type="transmembrane region" description="Helical" evidence="9">
    <location>
        <begin position="55"/>
        <end position="78"/>
    </location>
</feature>